<proteinExistence type="predicted"/>
<keyword evidence="1" id="KW-0472">Membrane</keyword>
<dbReference type="EMBL" id="KN838545">
    <property type="protein sequence ID" value="KIK07902.1"/>
    <property type="molecule type" value="Genomic_DNA"/>
</dbReference>
<dbReference type="AlphaFoldDB" id="A0A0C9YC71"/>
<evidence type="ECO:0000256" key="1">
    <source>
        <dbReference type="SAM" id="Phobius"/>
    </source>
</evidence>
<feature type="transmembrane region" description="Helical" evidence="1">
    <location>
        <begin position="9"/>
        <end position="26"/>
    </location>
</feature>
<organism evidence="2 3">
    <name type="scientific">Laccaria amethystina LaAM-08-1</name>
    <dbReference type="NCBI Taxonomy" id="1095629"/>
    <lineage>
        <taxon>Eukaryota</taxon>
        <taxon>Fungi</taxon>
        <taxon>Dikarya</taxon>
        <taxon>Basidiomycota</taxon>
        <taxon>Agaricomycotina</taxon>
        <taxon>Agaricomycetes</taxon>
        <taxon>Agaricomycetidae</taxon>
        <taxon>Agaricales</taxon>
        <taxon>Agaricineae</taxon>
        <taxon>Hydnangiaceae</taxon>
        <taxon>Laccaria</taxon>
    </lineage>
</organism>
<name>A0A0C9YC71_9AGAR</name>
<accession>A0A0C9YC71</accession>
<dbReference type="OrthoDB" id="3028291at2759"/>
<reference evidence="2 3" key="1">
    <citation type="submission" date="2014-04" db="EMBL/GenBank/DDBJ databases">
        <authorList>
            <consortium name="DOE Joint Genome Institute"/>
            <person name="Kuo A."/>
            <person name="Kohler A."/>
            <person name="Nagy L.G."/>
            <person name="Floudas D."/>
            <person name="Copeland A."/>
            <person name="Barry K.W."/>
            <person name="Cichocki N."/>
            <person name="Veneault-Fourrey C."/>
            <person name="LaButti K."/>
            <person name="Lindquist E.A."/>
            <person name="Lipzen A."/>
            <person name="Lundell T."/>
            <person name="Morin E."/>
            <person name="Murat C."/>
            <person name="Sun H."/>
            <person name="Tunlid A."/>
            <person name="Henrissat B."/>
            <person name="Grigoriev I.V."/>
            <person name="Hibbett D.S."/>
            <person name="Martin F."/>
            <person name="Nordberg H.P."/>
            <person name="Cantor M.N."/>
            <person name="Hua S.X."/>
        </authorList>
    </citation>
    <scope>NUCLEOTIDE SEQUENCE [LARGE SCALE GENOMIC DNA]</scope>
    <source>
        <strain evidence="2 3">LaAM-08-1</strain>
    </source>
</reference>
<evidence type="ECO:0000313" key="3">
    <source>
        <dbReference type="Proteomes" id="UP000054477"/>
    </source>
</evidence>
<dbReference type="HOGENOM" id="CLU_112976_0_0_1"/>
<keyword evidence="1" id="KW-1133">Transmembrane helix</keyword>
<keyword evidence="3" id="KW-1185">Reference proteome</keyword>
<sequence length="160" mass="18488">MSSVMLQEYRQAIISAVWMVILSIIPPDLVRIGALLVGSVICLCNVAHAMRPQVLMEKLQIRLLSLEGNFRDTVDSGIIHQSDTNFTVQIERNVGRLRYRTFELHERTLLTSEGILQEIKAVWKGHSLEIKACIRDVKALERDLEINRAKILKNRYYSWR</sequence>
<gene>
    <name evidence="2" type="ORF">K443DRAFT_673133</name>
</gene>
<reference evidence="3" key="2">
    <citation type="submission" date="2015-01" db="EMBL/GenBank/DDBJ databases">
        <title>Evolutionary Origins and Diversification of the Mycorrhizal Mutualists.</title>
        <authorList>
            <consortium name="DOE Joint Genome Institute"/>
            <consortium name="Mycorrhizal Genomics Consortium"/>
            <person name="Kohler A."/>
            <person name="Kuo A."/>
            <person name="Nagy L.G."/>
            <person name="Floudas D."/>
            <person name="Copeland A."/>
            <person name="Barry K.W."/>
            <person name="Cichocki N."/>
            <person name="Veneault-Fourrey C."/>
            <person name="LaButti K."/>
            <person name="Lindquist E.A."/>
            <person name="Lipzen A."/>
            <person name="Lundell T."/>
            <person name="Morin E."/>
            <person name="Murat C."/>
            <person name="Riley R."/>
            <person name="Ohm R."/>
            <person name="Sun H."/>
            <person name="Tunlid A."/>
            <person name="Henrissat B."/>
            <person name="Grigoriev I.V."/>
            <person name="Hibbett D.S."/>
            <person name="Martin F."/>
        </authorList>
    </citation>
    <scope>NUCLEOTIDE SEQUENCE [LARGE SCALE GENOMIC DNA]</scope>
    <source>
        <strain evidence="3">LaAM-08-1</strain>
    </source>
</reference>
<protein>
    <submittedName>
        <fullName evidence="2">Uncharacterized protein</fullName>
    </submittedName>
</protein>
<evidence type="ECO:0000313" key="2">
    <source>
        <dbReference type="EMBL" id="KIK07902.1"/>
    </source>
</evidence>
<keyword evidence="1" id="KW-0812">Transmembrane</keyword>
<dbReference type="Proteomes" id="UP000054477">
    <property type="component" value="Unassembled WGS sequence"/>
</dbReference>